<reference evidence="2 3" key="1">
    <citation type="submission" date="2019-08" db="EMBL/GenBank/DDBJ databases">
        <title>Genome of Aequorivita antarctica SW49 (type strain).</title>
        <authorList>
            <person name="Bowman J.P."/>
        </authorList>
    </citation>
    <scope>NUCLEOTIDE SEQUENCE [LARGE SCALE GENOMIC DNA]</scope>
    <source>
        <strain evidence="2 3">SW49</strain>
    </source>
</reference>
<organism evidence="2 3">
    <name type="scientific">Aequorivita antarctica</name>
    <dbReference type="NCBI Taxonomy" id="153266"/>
    <lineage>
        <taxon>Bacteria</taxon>
        <taxon>Pseudomonadati</taxon>
        <taxon>Bacteroidota</taxon>
        <taxon>Flavobacteriia</taxon>
        <taxon>Flavobacteriales</taxon>
        <taxon>Flavobacteriaceae</taxon>
        <taxon>Aequorivita</taxon>
    </lineage>
</organism>
<evidence type="ECO:0008006" key="4">
    <source>
        <dbReference type="Google" id="ProtNLM"/>
    </source>
</evidence>
<feature type="transmembrane region" description="Helical" evidence="1">
    <location>
        <begin position="233"/>
        <end position="253"/>
    </location>
</feature>
<feature type="transmembrane region" description="Helical" evidence="1">
    <location>
        <begin position="93"/>
        <end position="108"/>
    </location>
</feature>
<feature type="transmembrane region" description="Helical" evidence="1">
    <location>
        <begin position="334"/>
        <end position="356"/>
    </location>
</feature>
<evidence type="ECO:0000256" key="1">
    <source>
        <dbReference type="SAM" id="Phobius"/>
    </source>
</evidence>
<evidence type="ECO:0000313" key="3">
    <source>
        <dbReference type="Proteomes" id="UP000321497"/>
    </source>
</evidence>
<keyword evidence="1" id="KW-0812">Transmembrane</keyword>
<dbReference type="OrthoDB" id="8993885at2"/>
<keyword evidence="3" id="KW-1185">Reference proteome</keyword>
<keyword evidence="1" id="KW-1133">Transmembrane helix</keyword>
<feature type="transmembrane region" description="Helical" evidence="1">
    <location>
        <begin position="163"/>
        <end position="186"/>
    </location>
</feature>
<feature type="transmembrane region" description="Helical" evidence="1">
    <location>
        <begin position="368"/>
        <end position="397"/>
    </location>
</feature>
<name>A0A5C6Z5M5_9FLAO</name>
<proteinExistence type="predicted"/>
<feature type="transmembrane region" description="Helical" evidence="1">
    <location>
        <begin position="198"/>
        <end position="227"/>
    </location>
</feature>
<comment type="caution">
    <text evidence="2">The sequence shown here is derived from an EMBL/GenBank/DDBJ whole genome shotgun (WGS) entry which is preliminary data.</text>
</comment>
<protein>
    <recommendedName>
        <fullName evidence="4">O-antigen ligase family protein</fullName>
    </recommendedName>
</protein>
<sequence>MKIANLRTPVKDILSNILILLPFVLIFLSEILLPIIPTASSVFKVGAVLYMFIYAFMGLKFHGSFLILLGLFIPFFIYGILHSFNINAAISEGVRYLFPISVLMYGYAIRRHFKFLLLAFIVFVLINDFWQIVNYVNWYRGVTQWFYNTDLYGNRYFNASSGIIRATGVVGFFGLFGFINLIAFFLARRYYNGKWKSLLLSIFLISLFLSFSYKTIGALLVLLFIQYKNKLKFFQIVGVLFVIALIAIPKVIASMGESIVLRLEQYVTEGDSARAESYRVMFAEISDFNLFGRGIGSFGGPASVTYNSPIYSEHHFNWFYTIDLATTDTFFPHLFVEMGLIGGLLYLIVLMAPFALSWKRDKFKLVFAIYFALFFDALFSYSLNNIAFLIVSLGFLYPLYFYKEEENIFEEAVPNPV</sequence>
<gene>
    <name evidence="2" type="ORF">ESU54_00850</name>
</gene>
<feature type="transmembrane region" description="Helical" evidence="1">
    <location>
        <begin position="63"/>
        <end position="81"/>
    </location>
</feature>
<feature type="transmembrane region" description="Helical" evidence="1">
    <location>
        <begin position="12"/>
        <end position="29"/>
    </location>
</feature>
<dbReference type="Proteomes" id="UP000321497">
    <property type="component" value="Unassembled WGS sequence"/>
</dbReference>
<dbReference type="RefSeq" id="WP_111843002.1">
    <property type="nucleotide sequence ID" value="NZ_UEGI01000001.1"/>
</dbReference>
<keyword evidence="1" id="KW-0472">Membrane</keyword>
<feature type="transmembrane region" description="Helical" evidence="1">
    <location>
        <begin position="115"/>
        <end position="133"/>
    </location>
</feature>
<dbReference type="AlphaFoldDB" id="A0A5C6Z5M5"/>
<dbReference type="EMBL" id="VORT01000001">
    <property type="protein sequence ID" value="TXD74772.1"/>
    <property type="molecule type" value="Genomic_DNA"/>
</dbReference>
<evidence type="ECO:0000313" key="2">
    <source>
        <dbReference type="EMBL" id="TXD74772.1"/>
    </source>
</evidence>
<accession>A0A5C6Z5M5</accession>